<accession>A0A8X6XXQ0</accession>
<sequence>MLDSSEPGKPASLFLYHDIVKNLKYSHSPLEEDEKLGSQGHCPCPPRRVGNSFIKFHLVKDYLEMREPRMGLRLEPQTLPPTCT</sequence>
<evidence type="ECO:0000313" key="2">
    <source>
        <dbReference type="Proteomes" id="UP000886998"/>
    </source>
</evidence>
<comment type="caution">
    <text evidence="1">The sequence shown here is derived from an EMBL/GenBank/DDBJ whole genome shotgun (WGS) entry which is preliminary data.</text>
</comment>
<keyword evidence="2" id="KW-1185">Reference proteome</keyword>
<dbReference type="AlphaFoldDB" id="A0A8X6XXQ0"/>
<evidence type="ECO:0000313" key="1">
    <source>
        <dbReference type="EMBL" id="GFY61251.1"/>
    </source>
</evidence>
<dbReference type="Proteomes" id="UP000886998">
    <property type="component" value="Unassembled WGS sequence"/>
</dbReference>
<reference evidence="1" key="1">
    <citation type="submission" date="2020-08" db="EMBL/GenBank/DDBJ databases">
        <title>Multicomponent nature underlies the extraordinary mechanical properties of spider dragline silk.</title>
        <authorList>
            <person name="Kono N."/>
            <person name="Nakamura H."/>
            <person name="Mori M."/>
            <person name="Yoshida Y."/>
            <person name="Ohtoshi R."/>
            <person name="Malay A.D."/>
            <person name="Moran D.A.P."/>
            <person name="Tomita M."/>
            <person name="Numata K."/>
            <person name="Arakawa K."/>
        </authorList>
    </citation>
    <scope>NUCLEOTIDE SEQUENCE</scope>
</reference>
<proteinExistence type="predicted"/>
<dbReference type="EMBL" id="BMAV01013510">
    <property type="protein sequence ID" value="GFY61251.1"/>
    <property type="molecule type" value="Genomic_DNA"/>
</dbReference>
<protein>
    <submittedName>
        <fullName evidence="1">Uncharacterized protein</fullName>
    </submittedName>
</protein>
<name>A0A8X6XXQ0_9ARAC</name>
<organism evidence="1 2">
    <name type="scientific">Trichonephila inaurata madagascariensis</name>
    <dbReference type="NCBI Taxonomy" id="2747483"/>
    <lineage>
        <taxon>Eukaryota</taxon>
        <taxon>Metazoa</taxon>
        <taxon>Ecdysozoa</taxon>
        <taxon>Arthropoda</taxon>
        <taxon>Chelicerata</taxon>
        <taxon>Arachnida</taxon>
        <taxon>Araneae</taxon>
        <taxon>Araneomorphae</taxon>
        <taxon>Entelegynae</taxon>
        <taxon>Araneoidea</taxon>
        <taxon>Nephilidae</taxon>
        <taxon>Trichonephila</taxon>
        <taxon>Trichonephila inaurata</taxon>
    </lineage>
</organism>
<gene>
    <name evidence="1" type="ORF">TNIN_435681</name>
</gene>